<name>A0A8K0WKR6_9HYPO</name>
<dbReference type="EMBL" id="JAGPNK010000023">
    <property type="protein sequence ID" value="KAH7304393.1"/>
    <property type="molecule type" value="Genomic_DNA"/>
</dbReference>
<dbReference type="Gene3D" id="2.40.160.200">
    <property type="entry name" value="LURP1-related"/>
    <property type="match status" value="1"/>
</dbReference>
<gene>
    <name evidence="2" type="ORF">B0I35DRAFT_363374</name>
</gene>
<dbReference type="InterPro" id="IPR007612">
    <property type="entry name" value="LOR"/>
</dbReference>
<evidence type="ECO:0000313" key="3">
    <source>
        <dbReference type="Proteomes" id="UP000813444"/>
    </source>
</evidence>
<dbReference type="InterPro" id="IPR038595">
    <property type="entry name" value="LOR_sf"/>
</dbReference>
<evidence type="ECO:0000313" key="2">
    <source>
        <dbReference type="EMBL" id="KAH7304393.1"/>
    </source>
</evidence>
<accession>A0A8K0WKR6</accession>
<proteinExistence type="inferred from homology"/>
<comment type="caution">
    <text evidence="2">The sequence shown here is derived from an EMBL/GenBank/DDBJ whole genome shotgun (WGS) entry which is preliminary data.</text>
</comment>
<protein>
    <submittedName>
        <fullName evidence="2">Tubby C-terminal-like domain-containing protein</fullName>
    </submittedName>
</protein>
<dbReference type="OrthoDB" id="97518at2759"/>
<comment type="similarity">
    <text evidence="1">Belongs to the LOR family.</text>
</comment>
<dbReference type="SUPFAM" id="SSF54518">
    <property type="entry name" value="Tubby C-terminal domain-like"/>
    <property type="match status" value="1"/>
</dbReference>
<dbReference type="Pfam" id="PF04525">
    <property type="entry name" value="LOR"/>
    <property type="match status" value="1"/>
</dbReference>
<dbReference type="AlphaFoldDB" id="A0A8K0WKR6"/>
<sequence>MSNRVDHHEIDIFKPFMAMLTQTIILKKKISPMGCSFEINFENGHPLMLVNGKWRSLSGRKKGYDLSGKHLFEIYKEHFHLHPTYIVKDGQANRIMEIKSSIQIHGFKATATLMYHNGQSDTLVMKGNWIDTYADIVDPISNAPIARFSRILSSRGEVFGQQTYALTVVTDVNMALMSALCICHAYMVR</sequence>
<organism evidence="2 3">
    <name type="scientific">Stachybotrys elegans</name>
    <dbReference type="NCBI Taxonomy" id="80388"/>
    <lineage>
        <taxon>Eukaryota</taxon>
        <taxon>Fungi</taxon>
        <taxon>Dikarya</taxon>
        <taxon>Ascomycota</taxon>
        <taxon>Pezizomycotina</taxon>
        <taxon>Sordariomycetes</taxon>
        <taxon>Hypocreomycetidae</taxon>
        <taxon>Hypocreales</taxon>
        <taxon>Stachybotryaceae</taxon>
        <taxon>Stachybotrys</taxon>
    </lineage>
</organism>
<evidence type="ECO:0000256" key="1">
    <source>
        <dbReference type="ARBA" id="ARBA00005437"/>
    </source>
</evidence>
<dbReference type="Proteomes" id="UP000813444">
    <property type="component" value="Unassembled WGS sequence"/>
</dbReference>
<reference evidence="2" key="1">
    <citation type="journal article" date="2021" name="Nat. Commun.">
        <title>Genetic determinants of endophytism in the Arabidopsis root mycobiome.</title>
        <authorList>
            <person name="Mesny F."/>
            <person name="Miyauchi S."/>
            <person name="Thiergart T."/>
            <person name="Pickel B."/>
            <person name="Atanasova L."/>
            <person name="Karlsson M."/>
            <person name="Huettel B."/>
            <person name="Barry K.W."/>
            <person name="Haridas S."/>
            <person name="Chen C."/>
            <person name="Bauer D."/>
            <person name="Andreopoulos W."/>
            <person name="Pangilinan J."/>
            <person name="LaButti K."/>
            <person name="Riley R."/>
            <person name="Lipzen A."/>
            <person name="Clum A."/>
            <person name="Drula E."/>
            <person name="Henrissat B."/>
            <person name="Kohler A."/>
            <person name="Grigoriev I.V."/>
            <person name="Martin F.M."/>
            <person name="Hacquard S."/>
        </authorList>
    </citation>
    <scope>NUCLEOTIDE SEQUENCE</scope>
    <source>
        <strain evidence="2">MPI-CAGE-CH-0235</strain>
    </source>
</reference>
<keyword evidence="3" id="KW-1185">Reference proteome</keyword>
<dbReference type="InterPro" id="IPR025659">
    <property type="entry name" value="Tubby-like_C"/>
</dbReference>